<dbReference type="GO" id="GO:0016020">
    <property type="term" value="C:membrane"/>
    <property type="evidence" value="ECO:0007669"/>
    <property type="project" value="TreeGrafter"/>
</dbReference>
<evidence type="ECO:0000256" key="1">
    <source>
        <dbReference type="ARBA" id="ARBA00022679"/>
    </source>
</evidence>
<dbReference type="EMBL" id="QSFD01000001">
    <property type="protein sequence ID" value="RHA20745.1"/>
    <property type="molecule type" value="Genomic_DNA"/>
</dbReference>
<keyword evidence="8" id="KW-1185">Reference proteome</keyword>
<evidence type="ECO:0000256" key="5">
    <source>
        <dbReference type="SAM" id="Phobius"/>
    </source>
</evidence>
<evidence type="ECO:0000313" key="7">
    <source>
        <dbReference type="EMBL" id="RHA20745.1"/>
    </source>
</evidence>
<dbReference type="GO" id="GO:0005776">
    <property type="term" value="C:autophagosome"/>
    <property type="evidence" value="ECO:0007669"/>
    <property type="project" value="TreeGrafter"/>
</dbReference>
<accession>A0A413RD48</accession>
<keyword evidence="7" id="KW-0723">Serine/threonine-protein kinase</keyword>
<dbReference type="Pfam" id="PF00069">
    <property type="entry name" value="Pkinase"/>
    <property type="match status" value="1"/>
</dbReference>
<dbReference type="GO" id="GO:0000407">
    <property type="term" value="C:phagophore assembly site"/>
    <property type="evidence" value="ECO:0007669"/>
    <property type="project" value="TreeGrafter"/>
</dbReference>
<keyword evidence="1" id="KW-0808">Transferase</keyword>
<evidence type="ECO:0000256" key="3">
    <source>
        <dbReference type="ARBA" id="ARBA00022777"/>
    </source>
</evidence>
<evidence type="ECO:0000256" key="2">
    <source>
        <dbReference type="ARBA" id="ARBA00022741"/>
    </source>
</evidence>
<proteinExistence type="predicted"/>
<keyword evidence="4" id="KW-0067">ATP-binding</keyword>
<feature type="domain" description="Protein kinase" evidence="6">
    <location>
        <begin position="1"/>
        <end position="262"/>
    </location>
</feature>
<keyword evidence="3 7" id="KW-0418">Kinase</keyword>
<dbReference type="InterPro" id="IPR000719">
    <property type="entry name" value="Prot_kinase_dom"/>
</dbReference>
<dbReference type="AlphaFoldDB" id="A0A413RD48"/>
<evidence type="ECO:0000256" key="4">
    <source>
        <dbReference type="ARBA" id="ARBA00022840"/>
    </source>
</evidence>
<dbReference type="CDD" id="cd14014">
    <property type="entry name" value="STKc_PknB_like"/>
    <property type="match status" value="1"/>
</dbReference>
<feature type="transmembrane region" description="Helical" evidence="5">
    <location>
        <begin position="359"/>
        <end position="380"/>
    </location>
</feature>
<keyword evidence="5" id="KW-0472">Membrane</keyword>
<comment type="caution">
    <text evidence="7">The sequence shown here is derived from an EMBL/GenBank/DDBJ whole genome shotgun (WGS) entry which is preliminary data.</text>
</comment>
<gene>
    <name evidence="7" type="ORF">DW944_00835</name>
</gene>
<dbReference type="RefSeq" id="WP_117969265.1">
    <property type="nucleotide sequence ID" value="NZ_CATWJF010000004.1"/>
</dbReference>
<dbReference type="GO" id="GO:0005524">
    <property type="term" value="F:ATP binding"/>
    <property type="evidence" value="ECO:0007669"/>
    <property type="project" value="UniProtKB-KW"/>
</dbReference>
<dbReference type="PANTHER" id="PTHR24348:SF22">
    <property type="entry name" value="NON-SPECIFIC SERINE_THREONINE PROTEIN KINASE"/>
    <property type="match status" value="1"/>
</dbReference>
<evidence type="ECO:0000259" key="6">
    <source>
        <dbReference type="PROSITE" id="PS50011"/>
    </source>
</evidence>
<keyword evidence="2" id="KW-0547">Nucleotide-binding</keyword>
<feature type="transmembrane region" description="Helical" evidence="5">
    <location>
        <begin position="287"/>
        <end position="305"/>
    </location>
</feature>
<dbReference type="SUPFAM" id="SSF56112">
    <property type="entry name" value="Protein kinase-like (PK-like)"/>
    <property type="match status" value="1"/>
</dbReference>
<dbReference type="Proteomes" id="UP000284779">
    <property type="component" value="Unassembled WGS sequence"/>
</dbReference>
<reference evidence="7 8" key="1">
    <citation type="submission" date="2018-08" db="EMBL/GenBank/DDBJ databases">
        <title>A genome reference for cultivated species of the human gut microbiota.</title>
        <authorList>
            <person name="Zou Y."/>
            <person name="Xue W."/>
            <person name="Luo G."/>
        </authorList>
    </citation>
    <scope>NUCLEOTIDE SEQUENCE [LARGE SCALE GENOMIC DNA]</scope>
    <source>
        <strain evidence="7 8">AM44-11BH</strain>
    </source>
</reference>
<dbReference type="PANTHER" id="PTHR24348">
    <property type="entry name" value="SERINE/THREONINE-PROTEIN KINASE UNC-51-RELATED"/>
    <property type="match status" value="1"/>
</dbReference>
<feature type="transmembrane region" description="Helical" evidence="5">
    <location>
        <begin position="317"/>
        <end position="338"/>
    </location>
</feature>
<protein>
    <submittedName>
        <fullName evidence="7">Serine/threonine protein kinase</fullName>
    </submittedName>
</protein>
<name>A0A413RD48_9FIRM</name>
<organism evidence="7 8">
    <name type="scientific">Eubacterium ventriosum</name>
    <dbReference type="NCBI Taxonomy" id="39496"/>
    <lineage>
        <taxon>Bacteria</taxon>
        <taxon>Bacillati</taxon>
        <taxon>Bacillota</taxon>
        <taxon>Clostridia</taxon>
        <taxon>Eubacteriales</taxon>
        <taxon>Eubacteriaceae</taxon>
        <taxon>Eubacterium</taxon>
    </lineage>
</organism>
<dbReference type="Gene3D" id="1.10.510.10">
    <property type="entry name" value="Transferase(Phosphotransferase) domain 1"/>
    <property type="match status" value="1"/>
</dbReference>
<dbReference type="PROSITE" id="PS50011">
    <property type="entry name" value="PROTEIN_KINASE_DOM"/>
    <property type="match status" value="1"/>
</dbReference>
<dbReference type="GO" id="GO:0005829">
    <property type="term" value="C:cytosol"/>
    <property type="evidence" value="ECO:0007669"/>
    <property type="project" value="TreeGrafter"/>
</dbReference>
<dbReference type="InterPro" id="IPR045269">
    <property type="entry name" value="Atg1-like"/>
</dbReference>
<dbReference type="InterPro" id="IPR011009">
    <property type="entry name" value="Kinase-like_dom_sf"/>
</dbReference>
<dbReference type="GO" id="GO:0004674">
    <property type="term" value="F:protein serine/threonine kinase activity"/>
    <property type="evidence" value="ECO:0007669"/>
    <property type="project" value="UniProtKB-KW"/>
</dbReference>
<evidence type="ECO:0000313" key="8">
    <source>
        <dbReference type="Proteomes" id="UP000284779"/>
    </source>
</evidence>
<sequence>MDFKENYYFEKYEQLAVLADTQKCKTILSRNTDTNEIVVFKVMDKHSLDVYHRLKDLDNSNIVDVMDCFLHEDKCVAVEEFVNGKRLCDVLQKNIPVEVIVDYVKQICNGLKEVHNKNIVHRDLQPKNIIVDRHNHITIIDFDIARIRKEEADSDTEFLGTVGYASPEQFGFAQTDKRSDIYSLGVLIGDMVKPYAKTVREVSGEEIVYTGTGLTLEEHKIVERLVKMSRKCTEIAPEKRYKSIEEIEKKLKYNKHYNQDILEPDELEELSFRGIIRTVPGFRKNNILHKIIAIIMYVSVFATYIEIGTSVINVKKGYKWLCVILSEMCWIIPYIYLTNIGDVVYRIRKRKFKYKFFEYLNRIGIALVIWLAILIILSIITLK</sequence>
<keyword evidence="5" id="KW-0812">Transmembrane</keyword>
<keyword evidence="5" id="KW-1133">Transmembrane helix</keyword>